<organism evidence="1 2">
    <name type="scientific">Amycolatopsis heterodermiae</name>
    <dbReference type="NCBI Taxonomy" id="3110235"/>
    <lineage>
        <taxon>Bacteria</taxon>
        <taxon>Bacillati</taxon>
        <taxon>Actinomycetota</taxon>
        <taxon>Actinomycetes</taxon>
        <taxon>Pseudonocardiales</taxon>
        <taxon>Pseudonocardiaceae</taxon>
        <taxon>Amycolatopsis</taxon>
    </lineage>
</organism>
<evidence type="ECO:0000313" key="2">
    <source>
        <dbReference type="Proteomes" id="UP001304298"/>
    </source>
</evidence>
<keyword evidence="2" id="KW-1185">Reference proteome</keyword>
<comment type="caution">
    <text evidence="1">The sequence shown here is derived from an EMBL/GenBank/DDBJ whole genome shotgun (WGS) entry which is preliminary data.</text>
</comment>
<sequence>MMVAAVIFVDPQTIQPVLNGKWHRMDLTAVPQPGEAVTMLCGESGEAEFKLSGEGRNNRVHQQCEPCDDVLRQRKGIPSRHDRIGRH</sequence>
<dbReference type="EMBL" id="JAYFSI010000001">
    <property type="protein sequence ID" value="MEA5358278.1"/>
    <property type="molecule type" value="Genomic_DNA"/>
</dbReference>
<dbReference type="RefSeq" id="WP_323322949.1">
    <property type="nucleotide sequence ID" value="NZ_JAYFSI010000001.1"/>
</dbReference>
<accession>A0ABU5QWN8</accession>
<protein>
    <submittedName>
        <fullName evidence="1">Uncharacterized protein</fullName>
    </submittedName>
</protein>
<evidence type="ECO:0000313" key="1">
    <source>
        <dbReference type="EMBL" id="MEA5358278.1"/>
    </source>
</evidence>
<reference evidence="1 2" key="1">
    <citation type="submission" date="2023-12" db="EMBL/GenBank/DDBJ databases">
        <title>Amycolatopsis sp. V23-08.</title>
        <authorList>
            <person name="Somphong A."/>
        </authorList>
    </citation>
    <scope>NUCLEOTIDE SEQUENCE [LARGE SCALE GENOMIC DNA]</scope>
    <source>
        <strain evidence="1 2">V23-08</strain>
    </source>
</reference>
<gene>
    <name evidence="1" type="ORF">VA596_01915</name>
</gene>
<name>A0ABU5QWN8_9PSEU</name>
<dbReference type="Proteomes" id="UP001304298">
    <property type="component" value="Unassembled WGS sequence"/>
</dbReference>
<proteinExistence type="predicted"/>